<evidence type="ECO:0000256" key="7">
    <source>
        <dbReference type="ARBA" id="ARBA00023136"/>
    </source>
</evidence>
<dbReference type="EMBL" id="SRMA01025988">
    <property type="protein sequence ID" value="TRY89296.1"/>
    <property type="molecule type" value="Genomic_DNA"/>
</dbReference>
<feature type="non-terminal residue" evidence="11">
    <location>
        <position position="1"/>
    </location>
</feature>
<dbReference type="OrthoDB" id="8860232at2759"/>
<feature type="transmembrane region" description="Helical" evidence="9">
    <location>
        <begin position="117"/>
        <end position="134"/>
    </location>
</feature>
<keyword evidence="12" id="KW-1185">Reference proteome</keyword>
<organism evidence="11 12">
    <name type="scientific">Danionella cerebrum</name>
    <dbReference type="NCBI Taxonomy" id="2873325"/>
    <lineage>
        <taxon>Eukaryota</taxon>
        <taxon>Metazoa</taxon>
        <taxon>Chordata</taxon>
        <taxon>Craniata</taxon>
        <taxon>Vertebrata</taxon>
        <taxon>Euteleostomi</taxon>
        <taxon>Actinopterygii</taxon>
        <taxon>Neopterygii</taxon>
        <taxon>Teleostei</taxon>
        <taxon>Ostariophysi</taxon>
        <taxon>Cypriniformes</taxon>
        <taxon>Danionidae</taxon>
        <taxon>Danioninae</taxon>
        <taxon>Danionella</taxon>
    </lineage>
</organism>
<sequence>QQIHSHSSELIWMGITPTAASQSALSEISRYRIHRGGLCPPRAAVNCAFPPFAGVTSFIHSIFSAKITLACGRTCNLWQASAVKCGVSIMARGLLPWIWLRRPFYFQARISYMHMKYLFLSWLAVFVGSWVVYVEYSSYTELCRGHECKNSICEKFQKGAIDGSACDSLCEKGTLYLGKCLSAKPSHQVYSGSWGDMEGIIKCPMKVDNKYDLDAELEPRKEHASFNRPTRGTSMQMFKEMVFGLLKAKVGDQSNLDDLVTMVLGVADSNRDGQISLSEAHSAWALLQLNEFLLSTALQDREHTPRLLGFCGDLYVVEKVPYVPLFGISLPWLMELWIPSGLRRSIDQWAAPSWPRKAKIAIGLFELVEDVFHGTFGSFLMCDLSAAGFGYTERHDIKVVDSKWIVPEVGFQEIMREKRCEEDSDCVYGRDCFTSCDLTKHRCTTEVTQPNLAKVCNTLSYYLLYGAPSDIRDELEKQLYACNALKGASEQMEMEHSLILNNLKTLLWKKISHTKDS</sequence>
<dbReference type="PANTHER" id="PTHR21093">
    <property type="entry name" value="DIVERGENT PROTEIN KINASE DOMAIN 1C-RELATED"/>
    <property type="match status" value="1"/>
</dbReference>
<protein>
    <recommendedName>
        <fullName evidence="10">FAM69 N-terminal domain-containing protein</fullName>
    </recommendedName>
</protein>
<evidence type="ECO:0000256" key="2">
    <source>
        <dbReference type="ARBA" id="ARBA00006338"/>
    </source>
</evidence>
<evidence type="ECO:0000256" key="8">
    <source>
        <dbReference type="ARBA" id="ARBA00023157"/>
    </source>
</evidence>
<dbReference type="InterPro" id="IPR029244">
    <property type="entry name" value="FAM69_N"/>
</dbReference>
<keyword evidence="3 9" id="KW-0812">Transmembrane</keyword>
<dbReference type="AlphaFoldDB" id="A0A553QH94"/>
<keyword evidence="4" id="KW-0256">Endoplasmic reticulum</keyword>
<dbReference type="PANTHER" id="PTHR21093:SF4">
    <property type="entry name" value="DIVERGENT PROTEIN KINASE DOMAIN 1A"/>
    <property type="match status" value="1"/>
</dbReference>
<keyword evidence="5" id="KW-0735">Signal-anchor</keyword>
<evidence type="ECO:0000256" key="4">
    <source>
        <dbReference type="ARBA" id="ARBA00022824"/>
    </source>
</evidence>
<comment type="similarity">
    <text evidence="2">Belongs to the DIPK family.</text>
</comment>
<gene>
    <name evidence="11" type="ORF">DNTS_003465</name>
</gene>
<feature type="domain" description="FAM69 N-terminal" evidence="10">
    <location>
        <begin position="108"/>
        <end position="266"/>
    </location>
</feature>
<keyword evidence="8" id="KW-1015">Disulfide bond</keyword>
<dbReference type="Pfam" id="PF12260">
    <property type="entry name" value="PIP49_C"/>
    <property type="match status" value="1"/>
</dbReference>
<keyword evidence="6 9" id="KW-1133">Transmembrane helix</keyword>
<evidence type="ECO:0000256" key="6">
    <source>
        <dbReference type="ARBA" id="ARBA00022989"/>
    </source>
</evidence>
<dbReference type="Proteomes" id="UP000316079">
    <property type="component" value="Unassembled WGS sequence"/>
</dbReference>
<dbReference type="GO" id="GO:0005789">
    <property type="term" value="C:endoplasmic reticulum membrane"/>
    <property type="evidence" value="ECO:0007669"/>
    <property type="project" value="UniProtKB-SubCell"/>
</dbReference>
<dbReference type="Pfam" id="PF14875">
    <property type="entry name" value="PIP49_N"/>
    <property type="match status" value="1"/>
</dbReference>
<accession>A0A553QH94</accession>
<dbReference type="InterPro" id="IPR022049">
    <property type="entry name" value="FAM69_kinase_dom"/>
</dbReference>
<keyword evidence="7 9" id="KW-0472">Membrane</keyword>
<name>A0A553QH94_9TELE</name>
<evidence type="ECO:0000256" key="9">
    <source>
        <dbReference type="SAM" id="Phobius"/>
    </source>
</evidence>
<evidence type="ECO:0000256" key="3">
    <source>
        <dbReference type="ARBA" id="ARBA00022692"/>
    </source>
</evidence>
<reference evidence="11 12" key="1">
    <citation type="journal article" date="2019" name="Sci. Data">
        <title>Hybrid genome assembly and annotation of Danionella translucida.</title>
        <authorList>
            <person name="Kadobianskyi M."/>
            <person name="Schulze L."/>
            <person name="Schuelke M."/>
            <person name="Judkewitz B."/>
        </authorList>
    </citation>
    <scope>NUCLEOTIDE SEQUENCE [LARGE SCALE GENOMIC DNA]</scope>
    <source>
        <strain evidence="11 12">Bolton</strain>
    </source>
</reference>
<evidence type="ECO:0000313" key="12">
    <source>
        <dbReference type="Proteomes" id="UP000316079"/>
    </source>
</evidence>
<comment type="caution">
    <text evidence="11">The sequence shown here is derived from an EMBL/GenBank/DDBJ whole genome shotgun (WGS) entry which is preliminary data.</text>
</comment>
<comment type="subcellular location">
    <subcellularLocation>
        <location evidence="1">Endoplasmic reticulum membrane</location>
        <topology evidence="1">Single-pass type II membrane protein</topology>
    </subcellularLocation>
</comment>
<dbReference type="SMART" id="SM01299">
    <property type="entry name" value="PIP49_N"/>
    <property type="match status" value="1"/>
</dbReference>
<evidence type="ECO:0000256" key="1">
    <source>
        <dbReference type="ARBA" id="ARBA00004648"/>
    </source>
</evidence>
<evidence type="ECO:0000313" key="11">
    <source>
        <dbReference type="EMBL" id="TRY89296.1"/>
    </source>
</evidence>
<evidence type="ECO:0000256" key="5">
    <source>
        <dbReference type="ARBA" id="ARBA00022968"/>
    </source>
</evidence>
<proteinExistence type="inferred from homology"/>
<evidence type="ECO:0000259" key="10">
    <source>
        <dbReference type="SMART" id="SM01299"/>
    </source>
</evidence>